<evidence type="ECO:0008006" key="4">
    <source>
        <dbReference type="Google" id="ProtNLM"/>
    </source>
</evidence>
<accession>A0A9J6BZR1</accession>
<protein>
    <recommendedName>
        <fullName evidence="4">Clip domain-containing protein</fullName>
    </recommendedName>
</protein>
<sequence>MNSKLVIKILIFVFLFVSITNCVKINYLNGLFEDQKCEGAHESFYGTCKKIRDCFDEFTKQKQNKGVLNVCQFDKVNENTLICCPENQEEIMTIDDIDVRIETVDSRFGESEEINSSSVMTLPLIGENKNEETTTEIVKNEENEEFLETTTNLVF</sequence>
<proteinExistence type="predicted"/>
<comment type="caution">
    <text evidence="2">The sequence shown here is derived from an EMBL/GenBank/DDBJ whole genome shotgun (WGS) entry which is preliminary data.</text>
</comment>
<dbReference type="Proteomes" id="UP001107558">
    <property type="component" value="Chromosome 2"/>
</dbReference>
<dbReference type="AlphaFoldDB" id="A0A9J6BZR1"/>
<evidence type="ECO:0000313" key="3">
    <source>
        <dbReference type="Proteomes" id="UP001107558"/>
    </source>
</evidence>
<evidence type="ECO:0000313" key="2">
    <source>
        <dbReference type="EMBL" id="KAG5675388.1"/>
    </source>
</evidence>
<gene>
    <name evidence="2" type="ORF">PVAND_005296</name>
</gene>
<name>A0A9J6BZR1_POLVA</name>
<keyword evidence="3" id="KW-1185">Reference proteome</keyword>
<reference evidence="2" key="1">
    <citation type="submission" date="2021-03" db="EMBL/GenBank/DDBJ databases">
        <title>Chromosome level genome of the anhydrobiotic midge Polypedilum vanderplanki.</title>
        <authorList>
            <person name="Yoshida Y."/>
            <person name="Kikawada T."/>
            <person name="Gusev O."/>
        </authorList>
    </citation>
    <scope>NUCLEOTIDE SEQUENCE</scope>
    <source>
        <strain evidence="2">NIAS01</strain>
        <tissue evidence="2">Whole body or cell culture</tissue>
    </source>
</reference>
<evidence type="ECO:0000256" key="1">
    <source>
        <dbReference type="SAM" id="SignalP"/>
    </source>
</evidence>
<feature type="signal peptide" evidence="1">
    <location>
        <begin position="1"/>
        <end position="22"/>
    </location>
</feature>
<keyword evidence="1" id="KW-0732">Signal</keyword>
<dbReference type="EMBL" id="JADBJN010000002">
    <property type="protein sequence ID" value="KAG5675388.1"/>
    <property type="molecule type" value="Genomic_DNA"/>
</dbReference>
<feature type="chain" id="PRO_5039919651" description="Clip domain-containing protein" evidence="1">
    <location>
        <begin position="23"/>
        <end position="155"/>
    </location>
</feature>
<organism evidence="2 3">
    <name type="scientific">Polypedilum vanderplanki</name>
    <name type="common">Sleeping chironomid midge</name>
    <dbReference type="NCBI Taxonomy" id="319348"/>
    <lineage>
        <taxon>Eukaryota</taxon>
        <taxon>Metazoa</taxon>
        <taxon>Ecdysozoa</taxon>
        <taxon>Arthropoda</taxon>
        <taxon>Hexapoda</taxon>
        <taxon>Insecta</taxon>
        <taxon>Pterygota</taxon>
        <taxon>Neoptera</taxon>
        <taxon>Endopterygota</taxon>
        <taxon>Diptera</taxon>
        <taxon>Nematocera</taxon>
        <taxon>Chironomoidea</taxon>
        <taxon>Chironomidae</taxon>
        <taxon>Chironominae</taxon>
        <taxon>Polypedilum</taxon>
        <taxon>Polypedilum</taxon>
    </lineage>
</organism>